<proteinExistence type="predicted"/>
<evidence type="ECO:0000313" key="4">
    <source>
        <dbReference type="Proteomes" id="UP000632766"/>
    </source>
</evidence>
<dbReference type="EMBL" id="JAECZC010000113">
    <property type="protein sequence ID" value="MBH8567221.1"/>
    <property type="molecule type" value="Genomic_DNA"/>
</dbReference>
<reference evidence="3 4" key="1">
    <citation type="journal article" date="2021" name="Int. J. Syst. Evol. Microbiol.">
        <title>Amazonocrinis nigriterrae gen. nov., sp. nov., Atlanticothrix silvestris gen. nov., sp. nov. and Dendronalium phyllosphericum gen. nov., sp. nov., nostocacean cyanobacteria from Brazilian environments.</title>
        <authorList>
            <person name="Alvarenga D.O."/>
            <person name="Andreote A.P.D."/>
            <person name="Branco L.H.Z."/>
            <person name="Delbaje E."/>
            <person name="Cruz R.B."/>
            <person name="Varani A.M."/>
            <person name="Fiore M.F."/>
        </authorList>
    </citation>
    <scope>NUCLEOTIDE SEQUENCE [LARGE SCALE GENOMIC DNA]</scope>
    <source>
        <strain evidence="3 4">CENA67</strain>
    </source>
</reference>
<dbReference type="Proteomes" id="UP000632766">
    <property type="component" value="Unassembled WGS sequence"/>
</dbReference>
<keyword evidence="1" id="KW-0472">Membrane</keyword>
<organism evidence="3 4">
    <name type="scientific">Amazonocrinis nigriterrae CENA67</name>
    <dbReference type="NCBI Taxonomy" id="2794033"/>
    <lineage>
        <taxon>Bacteria</taxon>
        <taxon>Bacillati</taxon>
        <taxon>Cyanobacteriota</taxon>
        <taxon>Cyanophyceae</taxon>
        <taxon>Nostocales</taxon>
        <taxon>Nostocaceae</taxon>
        <taxon>Amazonocrinis</taxon>
        <taxon>Amazonocrinis nigriterrae</taxon>
    </lineage>
</organism>
<dbReference type="EMBL" id="JAECZC010000007">
    <property type="protein sequence ID" value="MBH8561656.1"/>
    <property type="molecule type" value="Genomic_DNA"/>
</dbReference>
<accession>A0A8J7HWJ3</accession>
<evidence type="ECO:0000256" key="1">
    <source>
        <dbReference type="SAM" id="Phobius"/>
    </source>
</evidence>
<feature type="transmembrane region" description="Helical" evidence="1">
    <location>
        <begin position="59"/>
        <end position="79"/>
    </location>
</feature>
<keyword evidence="1" id="KW-0812">Transmembrane</keyword>
<sequence>MAINGERLRGLKVRPQAATVPLLSGLSQWMNFLRFIGLVFLFMKLVTCHSLAGLSFAQCLQAAVSAWFGVLVVSCQLSGTQRWQVFHLPQWR</sequence>
<gene>
    <name evidence="2" type="ORF">I8748_05590</name>
    <name evidence="3" type="ORF">I8748_34590</name>
</gene>
<dbReference type="AlphaFoldDB" id="A0A8J7HWJ3"/>
<keyword evidence="1" id="KW-1133">Transmembrane helix</keyword>
<evidence type="ECO:0000313" key="3">
    <source>
        <dbReference type="EMBL" id="MBH8567221.1"/>
    </source>
</evidence>
<protein>
    <submittedName>
        <fullName evidence="3">Uncharacterized protein</fullName>
    </submittedName>
</protein>
<evidence type="ECO:0000313" key="2">
    <source>
        <dbReference type="EMBL" id="MBH8561656.1"/>
    </source>
</evidence>
<name>A0A8J7HWJ3_9NOST</name>
<keyword evidence="4" id="KW-1185">Reference proteome</keyword>
<dbReference type="RefSeq" id="WP_198123661.1">
    <property type="nucleotide sequence ID" value="NZ_JAECZC010000007.1"/>
</dbReference>
<comment type="caution">
    <text evidence="3">The sequence shown here is derived from an EMBL/GenBank/DDBJ whole genome shotgun (WGS) entry which is preliminary data.</text>
</comment>